<evidence type="ECO:0000256" key="1">
    <source>
        <dbReference type="ARBA" id="ARBA00023015"/>
    </source>
</evidence>
<dbReference type="GO" id="GO:0003700">
    <property type="term" value="F:DNA-binding transcription factor activity"/>
    <property type="evidence" value="ECO:0007669"/>
    <property type="project" value="InterPro"/>
</dbReference>
<dbReference type="PROSITE" id="PS00041">
    <property type="entry name" value="HTH_ARAC_FAMILY_1"/>
    <property type="match status" value="1"/>
</dbReference>
<dbReference type="InterPro" id="IPR018062">
    <property type="entry name" value="HTH_AraC-typ_CS"/>
</dbReference>
<feature type="transmembrane region" description="Helical" evidence="4">
    <location>
        <begin position="96"/>
        <end position="117"/>
    </location>
</feature>
<feature type="transmembrane region" description="Helical" evidence="4">
    <location>
        <begin position="66"/>
        <end position="84"/>
    </location>
</feature>
<protein>
    <submittedName>
        <fullName evidence="6">AraC family transcriptional regulator</fullName>
    </submittedName>
</protein>
<sequence>MIIHVSWWVVFLAFSLVQGLTTGGYLLARRRLGAGWLGLLVLGLTLQVLDYGLASSGTYFRHRTLYFMPLFYSWCYGPLLWAAVRARYGDGRAPAKWHFVPGAVQTGFYLLLAAQSLDTKAWFWQHVHKPVTRYLEYYGAVLSVSWYAAQALRLVRSHPARPRWAEQGLWGVVGFYALAALDPLINDSYLPEGAPKFYLTSLLLPVLTYAAALVAWLKGPDAVNARPQLTAPAEVALSETSPAPLSAGQLLGAAPTAGKAPPDPVLLARLVQVMEGEALYRGPDLSLGTVAQHLGLPPNTVSHLINAGIGQTFTEWVNNCRLAEVERRLLTPDAARYTLLALALEAGFNSKSTFNRAFKERNQLTPSQYQKRYQATLRDESDALGS</sequence>
<dbReference type="AlphaFoldDB" id="A0A3R9P0F5"/>
<keyword evidence="1" id="KW-0805">Transcription regulation</keyword>
<dbReference type="OrthoDB" id="5492415at2"/>
<dbReference type="EMBL" id="RWIT01000008">
    <property type="protein sequence ID" value="RSK47509.1"/>
    <property type="molecule type" value="Genomic_DNA"/>
</dbReference>
<feature type="transmembrane region" description="Helical" evidence="4">
    <location>
        <begin position="167"/>
        <end position="185"/>
    </location>
</feature>
<dbReference type="SUPFAM" id="SSF46689">
    <property type="entry name" value="Homeodomain-like"/>
    <property type="match status" value="1"/>
</dbReference>
<dbReference type="Proteomes" id="UP000273500">
    <property type="component" value="Unassembled WGS sequence"/>
</dbReference>
<dbReference type="SMART" id="SM00342">
    <property type="entry name" value="HTH_ARAC"/>
    <property type="match status" value="1"/>
</dbReference>
<keyword evidence="2" id="KW-0238">DNA-binding</keyword>
<evidence type="ECO:0000256" key="4">
    <source>
        <dbReference type="SAM" id="Phobius"/>
    </source>
</evidence>
<keyword evidence="7" id="KW-1185">Reference proteome</keyword>
<name>A0A3R9P0F5_9BACT</name>
<accession>A0A3R9P0F5</accession>
<evidence type="ECO:0000259" key="5">
    <source>
        <dbReference type="PROSITE" id="PS01124"/>
    </source>
</evidence>
<feature type="transmembrane region" description="Helical" evidence="4">
    <location>
        <begin position="34"/>
        <end position="54"/>
    </location>
</feature>
<evidence type="ECO:0000256" key="2">
    <source>
        <dbReference type="ARBA" id="ARBA00023125"/>
    </source>
</evidence>
<feature type="transmembrane region" description="Helical" evidence="4">
    <location>
        <begin position="197"/>
        <end position="217"/>
    </location>
</feature>
<dbReference type="GO" id="GO:0043565">
    <property type="term" value="F:sequence-specific DNA binding"/>
    <property type="evidence" value="ECO:0007669"/>
    <property type="project" value="InterPro"/>
</dbReference>
<dbReference type="PANTHER" id="PTHR43280:SF29">
    <property type="entry name" value="ARAC-FAMILY TRANSCRIPTIONAL REGULATOR"/>
    <property type="match status" value="1"/>
</dbReference>
<keyword evidence="3" id="KW-0804">Transcription</keyword>
<evidence type="ECO:0000256" key="3">
    <source>
        <dbReference type="ARBA" id="ARBA00023163"/>
    </source>
</evidence>
<reference evidence="6 7" key="1">
    <citation type="submission" date="2018-12" db="EMBL/GenBank/DDBJ databases">
        <authorList>
            <person name="Feng G."/>
            <person name="Zhu H."/>
        </authorList>
    </citation>
    <scope>NUCLEOTIDE SEQUENCE [LARGE SCALE GENOMIC DNA]</scope>
    <source>
        <strain evidence="6 7">KCTC 12533</strain>
    </source>
</reference>
<dbReference type="PROSITE" id="PS01124">
    <property type="entry name" value="HTH_ARAC_FAMILY_2"/>
    <property type="match status" value="1"/>
</dbReference>
<dbReference type="InterPro" id="IPR009057">
    <property type="entry name" value="Homeodomain-like_sf"/>
</dbReference>
<feature type="transmembrane region" description="Helical" evidence="4">
    <location>
        <begin position="137"/>
        <end position="155"/>
    </location>
</feature>
<feature type="transmembrane region" description="Helical" evidence="4">
    <location>
        <begin position="6"/>
        <end position="27"/>
    </location>
</feature>
<organism evidence="6 7">
    <name type="scientific">Hymenobacter rigui</name>
    <dbReference type="NCBI Taxonomy" id="334424"/>
    <lineage>
        <taxon>Bacteria</taxon>
        <taxon>Pseudomonadati</taxon>
        <taxon>Bacteroidota</taxon>
        <taxon>Cytophagia</taxon>
        <taxon>Cytophagales</taxon>
        <taxon>Hymenobacteraceae</taxon>
        <taxon>Hymenobacter</taxon>
    </lineage>
</organism>
<keyword evidence="4" id="KW-0472">Membrane</keyword>
<evidence type="ECO:0000313" key="6">
    <source>
        <dbReference type="EMBL" id="RSK47509.1"/>
    </source>
</evidence>
<feature type="domain" description="HTH araC/xylS-type" evidence="5">
    <location>
        <begin position="268"/>
        <end position="372"/>
    </location>
</feature>
<proteinExistence type="predicted"/>
<dbReference type="Gene3D" id="1.10.10.60">
    <property type="entry name" value="Homeodomain-like"/>
    <property type="match status" value="1"/>
</dbReference>
<gene>
    <name evidence="6" type="ORF">EI291_14720</name>
</gene>
<dbReference type="InterPro" id="IPR018060">
    <property type="entry name" value="HTH_AraC"/>
</dbReference>
<evidence type="ECO:0000313" key="7">
    <source>
        <dbReference type="Proteomes" id="UP000273500"/>
    </source>
</evidence>
<dbReference type="PANTHER" id="PTHR43280">
    <property type="entry name" value="ARAC-FAMILY TRANSCRIPTIONAL REGULATOR"/>
    <property type="match status" value="1"/>
</dbReference>
<comment type="caution">
    <text evidence="6">The sequence shown here is derived from an EMBL/GenBank/DDBJ whole genome shotgun (WGS) entry which is preliminary data.</text>
</comment>
<keyword evidence="4" id="KW-0812">Transmembrane</keyword>
<dbReference type="Pfam" id="PF12833">
    <property type="entry name" value="HTH_18"/>
    <property type="match status" value="1"/>
</dbReference>
<keyword evidence="4" id="KW-1133">Transmembrane helix</keyword>
<dbReference type="RefSeq" id="WP_125421404.1">
    <property type="nucleotide sequence ID" value="NZ_RWIT01000008.1"/>
</dbReference>